<accession>A0A0L0K6N8</accession>
<sequence length="83" mass="9576">MDSWSPPTSYFGEVAYRVGNFRELRYEAFQIAPVVASGYLRLILVLLRCYSQRPFELVWRAAVDAPFHKRAVDTPALQRVDTP</sequence>
<keyword evidence="1" id="KW-1133">Transmembrane helix</keyword>
<keyword evidence="1" id="KW-0812">Transmembrane</keyword>
<dbReference type="PATRIC" id="fig|42234.21.peg.3945"/>
<dbReference type="OrthoDB" id="9807744at2"/>
<evidence type="ECO:0000313" key="3">
    <source>
        <dbReference type="Proteomes" id="UP000037151"/>
    </source>
</evidence>
<dbReference type="RefSeq" id="WP_050371730.1">
    <property type="nucleotide sequence ID" value="NZ_KQ257821.1"/>
</dbReference>
<dbReference type="EMBL" id="JPPY01000123">
    <property type="protein sequence ID" value="KND33516.1"/>
    <property type="molecule type" value="Genomic_DNA"/>
</dbReference>
<feature type="transmembrane region" description="Helical" evidence="1">
    <location>
        <begin position="28"/>
        <end position="50"/>
    </location>
</feature>
<gene>
    <name evidence="2" type="ORF">IQ63_19115</name>
</gene>
<evidence type="ECO:0000256" key="1">
    <source>
        <dbReference type="SAM" id="Phobius"/>
    </source>
</evidence>
<reference evidence="3" key="1">
    <citation type="submission" date="2014-07" db="EMBL/GenBank/DDBJ databases">
        <title>Genome sequencing of plant-pathogenic Streptomyces species.</title>
        <authorList>
            <person name="Harrison J."/>
            <person name="Sapp M."/>
            <person name="Thwaites R."/>
            <person name="Studholme D.J."/>
        </authorList>
    </citation>
    <scope>NUCLEOTIDE SEQUENCE [LARGE SCALE GENOMIC DNA]</scope>
    <source>
        <strain evidence="3">NCPPB 4445</strain>
    </source>
</reference>
<organism evidence="2 3">
    <name type="scientific">Streptomyces acidiscabies</name>
    <dbReference type="NCBI Taxonomy" id="42234"/>
    <lineage>
        <taxon>Bacteria</taxon>
        <taxon>Bacillati</taxon>
        <taxon>Actinomycetota</taxon>
        <taxon>Actinomycetes</taxon>
        <taxon>Kitasatosporales</taxon>
        <taxon>Streptomycetaceae</taxon>
        <taxon>Streptomyces</taxon>
    </lineage>
</organism>
<dbReference type="Proteomes" id="UP000037151">
    <property type="component" value="Unassembled WGS sequence"/>
</dbReference>
<protein>
    <submittedName>
        <fullName evidence="2">Uncharacterized protein</fullName>
    </submittedName>
</protein>
<keyword evidence="1" id="KW-0472">Membrane</keyword>
<dbReference type="AlphaFoldDB" id="A0A0L0K6N8"/>
<proteinExistence type="predicted"/>
<comment type="caution">
    <text evidence="2">The sequence shown here is derived from an EMBL/GenBank/DDBJ whole genome shotgun (WGS) entry which is preliminary data.</text>
</comment>
<name>A0A0L0K6N8_9ACTN</name>
<evidence type="ECO:0000313" key="2">
    <source>
        <dbReference type="EMBL" id="KND33516.1"/>
    </source>
</evidence>